<keyword evidence="11" id="KW-1185">Reference proteome</keyword>
<evidence type="ECO:0000256" key="1">
    <source>
        <dbReference type="ARBA" id="ARBA00000085"/>
    </source>
</evidence>
<evidence type="ECO:0000256" key="6">
    <source>
        <dbReference type="ARBA" id="ARBA00022777"/>
    </source>
</evidence>
<evidence type="ECO:0000256" key="8">
    <source>
        <dbReference type="SAM" id="Phobius"/>
    </source>
</evidence>
<dbReference type="GO" id="GO:0005524">
    <property type="term" value="F:ATP binding"/>
    <property type="evidence" value="ECO:0007669"/>
    <property type="project" value="UniProtKB-KW"/>
</dbReference>
<dbReference type="GO" id="GO:0007165">
    <property type="term" value="P:signal transduction"/>
    <property type="evidence" value="ECO:0007669"/>
    <property type="project" value="InterPro"/>
</dbReference>
<dbReference type="SMART" id="SM00304">
    <property type="entry name" value="HAMP"/>
    <property type="match status" value="1"/>
</dbReference>
<gene>
    <name evidence="10" type="ORF">EV666_104234</name>
</gene>
<name>A0A4R2GUC0_9HYPH</name>
<comment type="catalytic activity">
    <reaction evidence="1">
        <text>ATP + protein L-histidine = ADP + protein N-phospho-L-histidine.</text>
        <dbReference type="EC" id="2.7.13.3"/>
    </reaction>
</comment>
<dbReference type="PANTHER" id="PTHR41523">
    <property type="entry name" value="TWO-COMPONENT SYSTEM SENSOR PROTEIN"/>
    <property type="match status" value="1"/>
</dbReference>
<keyword evidence="8" id="KW-0812">Transmembrane</keyword>
<proteinExistence type="predicted"/>
<sequence>MLRAASIRSRLLTLFGLAVLPAVVLAAGLTWHLYRSVSATVDASQRQAALNIASLVRGALNSADIVATTLLASATHAGDEKFCASLPHYRKVNREVVAYGFFRDGRLVCYAGDQAALDGFDLAAVAPAAPAAPPSSLRANTRRETILASRTPPFHLGVASTLDGPETLLSVVSQAFMRELLERTPQGRASPFAVIDDRFHIIAHSGEQEDNGWLPAKEKLFLASRHELVTGNGRNGDTYTYISIPIEPGVARIFSAKEKPDFGQAEQQLVVGLAVPLLIFAIVMAVAWLAIDRLFLQWMRRLGRTAQRLSYGDFNVRARLPDSAPLELQQYATAFDQMAEVLGARTRELATVANQRSALLRELHHRVKNNFQVIASFLNLTKRQKSGETHEALALAECRVHAMASAYKLALAHGDIRLAPLTPLVHEVLMYVQQAAGAPAGVVADFTPDAQHTEQYLELDRAIPLALLLVEAIWPLLAGGKPGVSQAQLTFTPEGRDVRLVIFALRDSGVTPSRQGLLMSRRLQQAFINQINARELDAAERDSGPAAASGHAGPSPRVALAISVPVHVEDHPPPDQA</sequence>
<evidence type="ECO:0000313" key="10">
    <source>
        <dbReference type="EMBL" id="TCO14281.1"/>
    </source>
</evidence>
<dbReference type="InterPro" id="IPR011495">
    <property type="entry name" value="Sig_transdc_His_kin_sub2_dim/P"/>
</dbReference>
<dbReference type="GO" id="GO:0016020">
    <property type="term" value="C:membrane"/>
    <property type="evidence" value="ECO:0007669"/>
    <property type="project" value="InterPro"/>
</dbReference>
<keyword evidence="4" id="KW-0808">Transferase</keyword>
<dbReference type="PROSITE" id="PS50885">
    <property type="entry name" value="HAMP"/>
    <property type="match status" value="1"/>
</dbReference>
<feature type="transmembrane region" description="Helical" evidence="8">
    <location>
        <begin position="269"/>
        <end position="291"/>
    </location>
</feature>
<keyword evidence="6 10" id="KW-0418">Kinase</keyword>
<dbReference type="Pfam" id="PF07568">
    <property type="entry name" value="HisKA_2"/>
    <property type="match status" value="1"/>
</dbReference>
<evidence type="ECO:0000259" key="9">
    <source>
        <dbReference type="PROSITE" id="PS50885"/>
    </source>
</evidence>
<evidence type="ECO:0000256" key="3">
    <source>
        <dbReference type="ARBA" id="ARBA00022553"/>
    </source>
</evidence>
<keyword evidence="8" id="KW-1133">Transmembrane helix</keyword>
<dbReference type="PANTHER" id="PTHR41523:SF8">
    <property type="entry name" value="ETHYLENE RESPONSE SENSOR PROTEIN"/>
    <property type="match status" value="1"/>
</dbReference>
<dbReference type="OrthoDB" id="9767435at2"/>
<evidence type="ECO:0000256" key="2">
    <source>
        <dbReference type="ARBA" id="ARBA00012438"/>
    </source>
</evidence>
<dbReference type="CDD" id="cd06225">
    <property type="entry name" value="HAMP"/>
    <property type="match status" value="1"/>
</dbReference>
<evidence type="ECO:0000256" key="4">
    <source>
        <dbReference type="ARBA" id="ARBA00022679"/>
    </source>
</evidence>
<keyword evidence="3" id="KW-0597">Phosphoprotein</keyword>
<keyword evidence="5" id="KW-0547">Nucleotide-binding</keyword>
<evidence type="ECO:0000313" key="11">
    <source>
        <dbReference type="Proteomes" id="UP000294881"/>
    </source>
</evidence>
<keyword evidence="7" id="KW-0067">ATP-binding</keyword>
<accession>A0A4R2GUC0</accession>
<evidence type="ECO:0000256" key="7">
    <source>
        <dbReference type="ARBA" id="ARBA00022840"/>
    </source>
</evidence>
<dbReference type="AlphaFoldDB" id="A0A4R2GUC0"/>
<comment type="caution">
    <text evidence="10">The sequence shown here is derived from an EMBL/GenBank/DDBJ whole genome shotgun (WGS) entry which is preliminary data.</text>
</comment>
<protein>
    <recommendedName>
        <fullName evidence="2">histidine kinase</fullName>
        <ecNumber evidence="2">2.7.13.3</ecNumber>
    </recommendedName>
</protein>
<dbReference type="EMBL" id="SLWL01000004">
    <property type="protein sequence ID" value="TCO14281.1"/>
    <property type="molecule type" value="Genomic_DNA"/>
</dbReference>
<dbReference type="InterPro" id="IPR003660">
    <property type="entry name" value="HAMP_dom"/>
</dbReference>
<dbReference type="GO" id="GO:0004673">
    <property type="term" value="F:protein histidine kinase activity"/>
    <property type="evidence" value="ECO:0007669"/>
    <property type="project" value="UniProtKB-EC"/>
</dbReference>
<feature type="domain" description="HAMP" evidence="9">
    <location>
        <begin position="293"/>
        <end position="347"/>
    </location>
</feature>
<keyword evidence="8" id="KW-0472">Membrane</keyword>
<evidence type="ECO:0000256" key="5">
    <source>
        <dbReference type="ARBA" id="ARBA00022741"/>
    </source>
</evidence>
<reference evidence="10 11" key="1">
    <citation type="submission" date="2019-03" db="EMBL/GenBank/DDBJ databases">
        <title>Genomic Encyclopedia of Type Strains, Phase IV (KMG-IV): sequencing the most valuable type-strain genomes for metagenomic binning, comparative biology and taxonomic classification.</title>
        <authorList>
            <person name="Goeker M."/>
        </authorList>
    </citation>
    <scope>NUCLEOTIDE SEQUENCE [LARGE SCALE GENOMIC DNA]</scope>
    <source>
        <strain evidence="10 11">DSM 22958</strain>
    </source>
</reference>
<dbReference type="EC" id="2.7.13.3" evidence="2"/>
<organism evidence="10 11">
    <name type="scientific">Camelimonas lactis</name>
    <dbReference type="NCBI Taxonomy" id="659006"/>
    <lineage>
        <taxon>Bacteria</taxon>
        <taxon>Pseudomonadati</taxon>
        <taxon>Pseudomonadota</taxon>
        <taxon>Alphaproteobacteria</taxon>
        <taxon>Hyphomicrobiales</taxon>
        <taxon>Chelatococcaceae</taxon>
        <taxon>Camelimonas</taxon>
    </lineage>
</organism>
<dbReference type="Gene3D" id="1.10.287.130">
    <property type="match status" value="1"/>
</dbReference>
<dbReference type="Proteomes" id="UP000294881">
    <property type="component" value="Unassembled WGS sequence"/>
</dbReference>
<dbReference type="RefSeq" id="WP_132005258.1">
    <property type="nucleotide sequence ID" value="NZ_JBHUNN010000002.1"/>
</dbReference>